<accession>A0A8S1S398</accession>
<dbReference type="PANTHER" id="PTHR46569:SF1">
    <property type="entry name" value="E3 UBIQUITIN-PROTEIN LIGASE RFWD3-RELATED"/>
    <property type="match status" value="1"/>
</dbReference>
<keyword evidence="1" id="KW-0862">Zinc</keyword>
<dbReference type="SMART" id="SM00184">
    <property type="entry name" value="RING"/>
    <property type="match status" value="1"/>
</dbReference>
<dbReference type="PANTHER" id="PTHR46569">
    <property type="entry name" value="E3 UBIQUITIN-PROTEIN LIGASE TRAIP"/>
    <property type="match status" value="1"/>
</dbReference>
<dbReference type="PROSITE" id="PS50089">
    <property type="entry name" value="ZF_RING_2"/>
    <property type="match status" value="1"/>
</dbReference>
<feature type="domain" description="RING-type" evidence="3">
    <location>
        <begin position="365"/>
        <end position="405"/>
    </location>
</feature>
<dbReference type="GO" id="GO:0016567">
    <property type="term" value="P:protein ubiquitination"/>
    <property type="evidence" value="ECO:0007669"/>
    <property type="project" value="TreeGrafter"/>
</dbReference>
<dbReference type="InterPro" id="IPR052639">
    <property type="entry name" value="TRAIP_ubiq-protein_ligase"/>
</dbReference>
<keyword evidence="1" id="KW-0479">Metal-binding</keyword>
<name>A0A8S1S398_9CILI</name>
<dbReference type="GO" id="GO:0031297">
    <property type="term" value="P:replication fork processing"/>
    <property type="evidence" value="ECO:0007669"/>
    <property type="project" value="TreeGrafter"/>
</dbReference>
<reference evidence="4" key="1">
    <citation type="submission" date="2021-01" db="EMBL/GenBank/DDBJ databases">
        <authorList>
            <consortium name="Genoscope - CEA"/>
            <person name="William W."/>
        </authorList>
    </citation>
    <scope>NUCLEOTIDE SEQUENCE</scope>
</reference>
<comment type="caution">
    <text evidence="4">The sequence shown here is derived from an EMBL/GenBank/DDBJ whole genome shotgun (WGS) entry which is preliminary data.</text>
</comment>
<protein>
    <recommendedName>
        <fullName evidence="3">RING-type domain-containing protein</fullName>
    </recommendedName>
</protein>
<dbReference type="InterPro" id="IPR001841">
    <property type="entry name" value="Znf_RING"/>
</dbReference>
<keyword evidence="1" id="KW-0863">Zinc-finger</keyword>
<keyword evidence="2" id="KW-1133">Transmembrane helix</keyword>
<evidence type="ECO:0000313" key="5">
    <source>
        <dbReference type="Proteomes" id="UP000689195"/>
    </source>
</evidence>
<evidence type="ECO:0000256" key="1">
    <source>
        <dbReference type="PROSITE-ProRule" id="PRU00175"/>
    </source>
</evidence>
<keyword evidence="2" id="KW-0472">Membrane</keyword>
<dbReference type="EMBL" id="CAJJDO010000003">
    <property type="protein sequence ID" value="CAD8134102.1"/>
    <property type="molecule type" value="Genomic_DNA"/>
</dbReference>
<keyword evidence="5" id="KW-1185">Reference proteome</keyword>
<keyword evidence="2" id="KW-0812">Transmembrane</keyword>
<evidence type="ECO:0000259" key="3">
    <source>
        <dbReference type="PROSITE" id="PS50089"/>
    </source>
</evidence>
<dbReference type="OrthoDB" id="1681166at2759"/>
<dbReference type="AlphaFoldDB" id="A0A8S1S398"/>
<dbReference type="Pfam" id="PF13639">
    <property type="entry name" value="zf-RING_2"/>
    <property type="match status" value="1"/>
</dbReference>
<feature type="transmembrane region" description="Helical" evidence="2">
    <location>
        <begin position="285"/>
        <end position="308"/>
    </location>
</feature>
<sequence length="462" mass="53685">MIQFILLYIIVVRGQILLKTLELYGNNKISGIINVERNDDNLLIVFYFDNANYPIALVSREEIYDTDFNTTVKPIFIESKKVIQFDYESIQTHYHTHLVEFNYMESIYYYAKDRFGPFKLKIEVYSKPRSTCINNCQGFYISKTMQNSKCNKKCQCETGYFGSYCQFELLNIDQDVNYKISLMPHKVVYLSFQFDKETILIADDVIDPITASFGILGQKGFEIPDQTSYTAILHSQLSLTKLIQSFKIKFKDAKTLIIGLQSQTNQTINIIMKQEQTASILSGNFMFLAFASFNIIMIILCYGITNLCKKKEIIIIKRRKIKIRPPKIENNPKNFSGSFIQKYFEIYDFEDFIQINPQYSQNTQCVVCMDDLNLKEISVTPCGHIFHHQCLKKWLMKILNCPSCRFQITYQQVIEGGWLGSKIQSSKLQNNKSQLNIHRSNSLIENGENADNVQMVEKVDEN</sequence>
<evidence type="ECO:0000256" key="2">
    <source>
        <dbReference type="SAM" id="Phobius"/>
    </source>
</evidence>
<organism evidence="4 5">
    <name type="scientific">Paramecium pentaurelia</name>
    <dbReference type="NCBI Taxonomy" id="43138"/>
    <lineage>
        <taxon>Eukaryota</taxon>
        <taxon>Sar</taxon>
        <taxon>Alveolata</taxon>
        <taxon>Ciliophora</taxon>
        <taxon>Intramacronucleata</taxon>
        <taxon>Oligohymenophorea</taxon>
        <taxon>Peniculida</taxon>
        <taxon>Parameciidae</taxon>
        <taxon>Paramecium</taxon>
    </lineage>
</organism>
<proteinExistence type="predicted"/>
<evidence type="ECO:0000313" key="4">
    <source>
        <dbReference type="EMBL" id="CAD8134102.1"/>
    </source>
</evidence>
<dbReference type="GO" id="GO:0090734">
    <property type="term" value="C:site of DNA damage"/>
    <property type="evidence" value="ECO:0007669"/>
    <property type="project" value="TreeGrafter"/>
</dbReference>
<dbReference type="Proteomes" id="UP000689195">
    <property type="component" value="Unassembled WGS sequence"/>
</dbReference>
<gene>
    <name evidence="4" type="ORF">PPENT_87.1.T0030134</name>
</gene>
<dbReference type="GO" id="GO:0061630">
    <property type="term" value="F:ubiquitin protein ligase activity"/>
    <property type="evidence" value="ECO:0007669"/>
    <property type="project" value="TreeGrafter"/>
</dbReference>
<dbReference type="GO" id="GO:0005634">
    <property type="term" value="C:nucleus"/>
    <property type="evidence" value="ECO:0007669"/>
    <property type="project" value="TreeGrafter"/>
</dbReference>
<dbReference type="GO" id="GO:0008270">
    <property type="term" value="F:zinc ion binding"/>
    <property type="evidence" value="ECO:0007669"/>
    <property type="project" value="UniProtKB-KW"/>
</dbReference>